<keyword evidence="9" id="KW-1185">Reference proteome</keyword>
<dbReference type="GO" id="GO:0009253">
    <property type="term" value="P:peptidoglycan catabolic process"/>
    <property type="evidence" value="ECO:0007669"/>
    <property type="project" value="InterPro"/>
</dbReference>
<dbReference type="AlphaFoldDB" id="A0A926NM37"/>
<reference evidence="8" key="1">
    <citation type="submission" date="2020-09" db="EMBL/GenBank/DDBJ databases">
        <title>Novel species of Mucilaginibacter isolated from a glacier on the Tibetan Plateau.</title>
        <authorList>
            <person name="Liu Q."/>
            <person name="Xin Y.-H."/>
        </authorList>
    </citation>
    <scope>NUCLEOTIDE SEQUENCE</scope>
    <source>
        <strain evidence="8">ZB1P21</strain>
    </source>
</reference>
<dbReference type="PANTHER" id="PTHR38107:SF3">
    <property type="entry name" value="LYSOZYME RRRD-RELATED"/>
    <property type="match status" value="1"/>
</dbReference>
<comment type="caution">
    <text evidence="8">The sequence shown here is derived from an EMBL/GenBank/DDBJ whole genome shotgun (WGS) entry which is preliminary data.</text>
</comment>
<accession>A0A926NM37</accession>
<sequence length="156" mass="17467">MTTLSDNGIAVIKNFEGLRLKAYQDTAGIWTIGYGSTRYRYGKTIRRGDYLANEAQALALLTDTLTGYMNAVENLVKVPLNQNQFDALVSFAYNVGTGALKKSTLLRKLNAADYEGAAYQFLLWDKITEPSTGKKMISKTLSARRKQERELFLKPI</sequence>
<proteinExistence type="inferred from homology"/>
<dbReference type="InterPro" id="IPR002196">
    <property type="entry name" value="Glyco_hydro_24"/>
</dbReference>
<keyword evidence="4 7" id="KW-0378">Hydrolase</keyword>
<evidence type="ECO:0000313" key="9">
    <source>
        <dbReference type="Proteomes" id="UP000619078"/>
    </source>
</evidence>
<evidence type="ECO:0000256" key="7">
    <source>
        <dbReference type="RuleBase" id="RU003788"/>
    </source>
</evidence>
<dbReference type="GO" id="GO:0016998">
    <property type="term" value="P:cell wall macromolecule catabolic process"/>
    <property type="evidence" value="ECO:0007669"/>
    <property type="project" value="InterPro"/>
</dbReference>
<dbReference type="GO" id="GO:0031640">
    <property type="term" value="P:killing of cells of another organism"/>
    <property type="evidence" value="ECO:0007669"/>
    <property type="project" value="UniProtKB-KW"/>
</dbReference>
<keyword evidence="5" id="KW-1035">Host cytoplasm</keyword>
<evidence type="ECO:0000256" key="5">
    <source>
        <dbReference type="ARBA" id="ARBA00023200"/>
    </source>
</evidence>
<dbReference type="InterPro" id="IPR034690">
    <property type="entry name" value="Endolysin_T4_type"/>
</dbReference>
<evidence type="ECO:0000256" key="3">
    <source>
        <dbReference type="ARBA" id="ARBA00022638"/>
    </source>
</evidence>
<dbReference type="Proteomes" id="UP000619078">
    <property type="component" value="Unassembled WGS sequence"/>
</dbReference>
<dbReference type="HAMAP" id="MF_04110">
    <property type="entry name" value="ENDOLYSIN_T4"/>
    <property type="match status" value="1"/>
</dbReference>
<dbReference type="InterPro" id="IPR023347">
    <property type="entry name" value="Lysozyme_dom_sf"/>
</dbReference>
<evidence type="ECO:0000256" key="4">
    <source>
        <dbReference type="ARBA" id="ARBA00022801"/>
    </source>
</evidence>
<dbReference type="CDD" id="cd00737">
    <property type="entry name" value="lyz_endolysin_autolysin"/>
    <property type="match status" value="1"/>
</dbReference>
<dbReference type="EMBL" id="JACWMX010000006">
    <property type="protein sequence ID" value="MBD1394619.1"/>
    <property type="molecule type" value="Genomic_DNA"/>
</dbReference>
<dbReference type="Gene3D" id="1.10.530.40">
    <property type="match status" value="1"/>
</dbReference>
<keyword evidence="3 7" id="KW-0081">Bacteriolytic enzyme</keyword>
<dbReference type="GO" id="GO:0003796">
    <property type="term" value="F:lysozyme activity"/>
    <property type="evidence" value="ECO:0007669"/>
    <property type="project" value="UniProtKB-EC"/>
</dbReference>
<evidence type="ECO:0000256" key="2">
    <source>
        <dbReference type="ARBA" id="ARBA00022529"/>
    </source>
</evidence>
<dbReference type="InterPro" id="IPR033907">
    <property type="entry name" value="Endolysin_autolysin"/>
</dbReference>
<dbReference type="Pfam" id="PF00959">
    <property type="entry name" value="Phage_lysozyme"/>
    <property type="match status" value="1"/>
</dbReference>
<dbReference type="InterPro" id="IPR023346">
    <property type="entry name" value="Lysozyme-like_dom_sf"/>
</dbReference>
<protein>
    <recommendedName>
        <fullName evidence="7">Lysozyme</fullName>
        <ecNumber evidence="7">3.2.1.17</ecNumber>
    </recommendedName>
</protein>
<dbReference type="PANTHER" id="PTHR38107">
    <property type="match status" value="1"/>
</dbReference>
<dbReference type="InterPro" id="IPR051018">
    <property type="entry name" value="Bacteriophage_GH24"/>
</dbReference>
<keyword evidence="6 7" id="KW-0326">Glycosidase</keyword>
<dbReference type="SUPFAM" id="SSF53955">
    <property type="entry name" value="Lysozyme-like"/>
    <property type="match status" value="1"/>
</dbReference>
<comment type="similarity">
    <text evidence="7">Belongs to the glycosyl hydrolase 24 family.</text>
</comment>
<evidence type="ECO:0000256" key="1">
    <source>
        <dbReference type="ARBA" id="ARBA00000632"/>
    </source>
</evidence>
<dbReference type="EC" id="3.2.1.17" evidence="7"/>
<evidence type="ECO:0000313" key="8">
    <source>
        <dbReference type="EMBL" id="MBD1394619.1"/>
    </source>
</evidence>
<comment type="catalytic activity">
    <reaction evidence="1 7">
        <text>Hydrolysis of (1-&gt;4)-beta-linkages between N-acetylmuramic acid and N-acetyl-D-glucosamine residues in a peptidoglycan and between N-acetyl-D-glucosamine residues in chitodextrins.</text>
        <dbReference type="EC" id="3.2.1.17"/>
    </reaction>
</comment>
<keyword evidence="2 7" id="KW-0929">Antimicrobial</keyword>
<gene>
    <name evidence="8" type="ORF">IDJ76_16020</name>
</gene>
<organism evidence="8 9">
    <name type="scientific">Mucilaginibacter glaciei</name>
    <dbReference type="NCBI Taxonomy" id="2772109"/>
    <lineage>
        <taxon>Bacteria</taxon>
        <taxon>Pseudomonadati</taxon>
        <taxon>Bacteroidota</taxon>
        <taxon>Sphingobacteriia</taxon>
        <taxon>Sphingobacteriales</taxon>
        <taxon>Sphingobacteriaceae</taxon>
        <taxon>Mucilaginibacter</taxon>
    </lineage>
</organism>
<name>A0A926NM37_9SPHI</name>
<dbReference type="GO" id="GO:0042742">
    <property type="term" value="P:defense response to bacterium"/>
    <property type="evidence" value="ECO:0007669"/>
    <property type="project" value="UniProtKB-KW"/>
</dbReference>
<evidence type="ECO:0000256" key="6">
    <source>
        <dbReference type="ARBA" id="ARBA00023295"/>
    </source>
</evidence>